<keyword evidence="2" id="KW-1185">Reference proteome</keyword>
<organism evidence="1 2">
    <name type="scientific">Plastorhodobacter daqingensis</name>
    <dbReference type="NCBI Taxonomy" id="1387281"/>
    <lineage>
        <taxon>Bacteria</taxon>
        <taxon>Pseudomonadati</taxon>
        <taxon>Pseudomonadota</taxon>
        <taxon>Alphaproteobacteria</taxon>
        <taxon>Rhodobacterales</taxon>
        <taxon>Paracoccaceae</taxon>
        <taxon>Plastorhodobacter</taxon>
    </lineage>
</organism>
<reference evidence="2" key="1">
    <citation type="journal article" date="2019" name="Int. J. Syst. Evol. Microbiol.">
        <title>The Global Catalogue of Microorganisms (GCM) 10K type strain sequencing project: providing services to taxonomists for standard genome sequencing and annotation.</title>
        <authorList>
            <consortium name="The Broad Institute Genomics Platform"/>
            <consortium name="The Broad Institute Genome Sequencing Center for Infectious Disease"/>
            <person name="Wu L."/>
            <person name="Ma J."/>
        </authorList>
    </citation>
    <scope>NUCLEOTIDE SEQUENCE [LARGE SCALE GENOMIC DNA]</scope>
    <source>
        <strain evidence="2">CGMCC 1.12750</strain>
    </source>
</reference>
<proteinExistence type="predicted"/>
<dbReference type="Proteomes" id="UP001596516">
    <property type="component" value="Unassembled WGS sequence"/>
</dbReference>
<comment type="caution">
    <text evidence="1">The sequence shown here is derived from an EMBL/GenBank/DDBJ whole genome shotgun (WGS) entry which is preliminary data.</text>
</comment>
<evidence type="ECO:0000313" key="2">
    <source>
        <dbReference type="Proteomes" id="UP001596516"/>
    </source>
</evidence>
<dbReference type="RefSeq" id="WP_377404482.1">
    <property type="nucleotide sequence ID" value="NZ_JBHTFQ010000006.1"/>
</dbReference>
<dbReference type="EMBL" id="JBHTFQ010000006">
    <property type="protein sequence ID" value="MFC7705132.1"/>
    <property type="molecule type" value="Genomic_DNA"/>
</dbReference>
<name>A0ABW2UKA1_9RHOB</name>
<sequence>MRQPRKPVDRTETKRSLWIIAALALLLAAVGLYACSWPGQGTDMPEVDAETLLPPPGATPGN</sequence>
<dbReference type="PROSITE" id="PS51257">
    <property type="entry name" value="PROKAR_LIPOPROTEIN"/>
    <property type="match status" value="1"/>
</dbReference>
<accession>A0ABW2UKA1</accession>
<protein>
    <submittedName>
        <fullName evidence="1">Uncharacterized protein</fullName>
    </submittedName>
</protein>
<gene>
    <name evidence="1" type="ORF">ACFQXB_13085</name>
</gene>
<evidence type="ECO:0000313" key="1">
    <source>
        <dbReference type="EMBL" id="MFC7705132.1"/>
    </source>
</evidence>